<name>A0ACA9KMN8_9GLOM</name>
<gene>
    <name evidence="1" type="ORF">SPELUC_LOCUS2057</name>
</gene>
<keyword evidence="2" id="KW-1185">Reference proteome</keyword>
<sequence length="361" mass="42560">MPPRATRKRHNSNITQKKRRSWNVREKLAILAFLENHPQKSIRATATMFNIEPVQVRKWRGLKQQLMEAAPHILRLNNSTRPKYPELEGELNEWVKNLRKNLKVVTRSMIQMKAKALAKTERFCNMYPDIKECKFSSKWIDGFMVHYKFSHRRRTTVAQKLPEDLHELQHSFLGFVLYRRIQYDYPLKFIGNMDETPISFDLPSQTTIEETGAKTVSIRTCGYEKSTFTVILGCMADGTKLPAMVIFKLMNVPRQVFPPGIIIRANKEGYSNTDETFFWIENIWQKRASLSSNPQKNANNVGNYVYLSNENIDTNESTNSEVENIETYFRNEENEENRISVREYEDDYYEIEEINYINEWV</sequence>
<accession>A0ACA9KMN8</accession>
<proteinExistence type="predicted"/>
<organism evidence="1 2">
    <name type="scientific">Cetraspora pellucida</name>
    <dbReference type="NCBI Taxonomy" id="1433469"/>
    <lineage>
        <taxon>Eukaryota</taxon>
        <taxon>Fungi</taxon>
        <taxon>Fungi incertae sedis</taxon>
        <taxon>Mucoromycota</taxon>
        <taxon>Glomeromycotina</taxon>
        <taxon>Glomeromycetes</taxon>
        <taxon>Diversisporales</taxon>
        <taxon>Gigasporaceae</taxon>
        <taxon>Cetraspora</taxon>
    </lineage>
</organism>
<evidence type="ECO:0000313" key="2">
    <source>
        <dbReference type="Proteomes" id="UP000789366"/>
    </source>
</evidence>
<reference evidence="1" key="1">
    <citation type="submission" date="2021-06" db="EMBL/GenBank/DDBJ databases">
        <authorList>
            <person name="Kallberg Y."/>
            <person name="Tangrot J."/>
            <person name="Rosling A."/>
        </authorList>
    </citation>
    <scope>NUCLEOTIDE SEQUENCE</scope>
    <source>
        <strain evidence="1">28 12/20/2015</strain>
    </source>
</reference>
<comment type="caution">
    <text evidence="1">The sequence shown here is derived from an EMBL/GenBank/DDBJ whole genome shotgun (WGS) entry which is preliminary data.</text>
</comment>
<dbReference type="Proteomes" id="UP000789366">
    <property type="component" value="Unassembled WGS sequence"/>
</dbReference>
<dbReference type="EMBL" id="CAJVPW010001261">
    <property type="protein sequence ID" value="CAG8479377.1"/>
    <property type="molecule type" value="Genomic_DNA"/>
</dbReference>
<protein>
    <submittedName>
        <fullName evidence="1">8981_t:CDS:1</fullName>
    </submittedName>
</protein>
<evidence type="ECO:0000313" key="1">
    <source>
        <dbReference type="EMBL" id="CAG8479377.1"/>
    </source>
</evidence>